<feature type="signal peptide" evidence="1">
    <location>
        <begin position="1"/>
        <end position="23"/>
    </location>
</feature>
<feature type="chain" id="PRO_5012455075" evidence="1">
    <location>
        <begin position="24"/>
        <end position="286"/>
    </location>
</feature>
<dbReference type="RefSeq" id="WP_079538690.1">
    <property type="nucleotide sequence ID" value="NZ_LT670844.1"/>
</dbReference>
<proteinExistence type="predicted"/>
<dbReference type="Proteomes" id="UP000189935">
    <property type="component" value="Chromosome I"/>
</dbReference>
<gene>
    <name evidence="2" type="ORF">SAMN05444159_2786</name>
</gene>
<evidence type="ECO:0000313" key="3">
    <source>
        <dbReference type="Proteomes" id="UP000189935"/>
    </source>
</evidence>
<dbReference type="AlphaFoldDB" id="A0A1M6QU36"/>
<evidence type="ECO:0000256" key="1">
    <source>
        <dbReference type="SAM" id="SignalP"/>
    </source>
</evidence>
<reference evidence="2 3" key="1">
    <citation type="submission" date="2016-11" db="EMBL/GenBank/DDBJ databases">
        <authorList>
            <person name="Jaros S."/>
            <person name="Januszkiewicz K."/>
            <person name="Wedrychowicz H."/>
        </authorList>
    </citation>
    <scope>NUCLEOTIDE SEQUENCE [LARGE SCALE GENOMIC DNA]</scope>
    <source>
        <strain evidence="2 3">GAS499</strain>
    </source>
</reference>
<accession>A0A1M6QU36</accession>
<dbReference type="OrthoDB" id="8004182at2"/>
<keyword evidence="1" id="KW-0732">Signal</keyword>
<organism evidence="2 3">
    <name type="scientific">Bradyrhizobium lablabi</name>
    <dbReference type="NCBI Taxonomy" id="722472"/>
    <lineage>
        <taxon>Bacteria</taxon>
        <taxon>Pseudomonadati</taxon>
        <taxon>Pseudomonadota</taxon>
        <taxon>Alphaproteobacteria</taxon>
        <taxon>Hyphomicrobiales</taxon>
        <taxon>Nitrobacteraceae</taxon>
        <taxon>Bradyrhizobium</taxon>
    </lineage>
</organism>
<protein>
    <submittedName>
        <fullName evidence="2">Uncharacterized protein</fullName>
    </submittedName>
</protein>
<sequence>MRTCSTLLQIALGCLLLPLPGHAEGIDTEHLFGFTIGSDIGEPGEREFQNETTGRFDKSAGTYRAVTNSAELEFVPVKNFRVEFAAVAASYNIGGVPGFDDVNQTAVQGAAVDLRYRFLDRATSPFGLLFEAEPHANRLDETSGQHVRAYGTDFALAFDREFIANKLVAAVNLLYQPEWTNFLATGKTEHDATLGVAGAIMAQVRPGVLIGGEARYLRKYEGFGLDVFAGHALFVGPTMYIQLSERSRLTAAWSFQVAGRAAEMPGSLDLVNFERHQARLIYGINF</sequence>
<name>A0A1M6QU36_9BRAD</name>
<evidence type="ECO:0000313" key="2">
    <source>
        <dbReference type="EMBL" id="SHK23685.1"/>
    </source>
</evidence>
<dbReference type="EMBL" id="LT670844">
    <property type="protein sequence ID" value="SHK23685.1"/>
    <property type="molecule type" value="Genomic_DNA"/>
</dbReference>